<evidence type="ECO:0000313" key="1">
    <source>
        <dbReference type="EMBL" id="CCD01294.1"/>
    </source>
</evidence>
<dbReference type="EMBL" id="HE577328">
    <property type="protein sequence ID" value="CCD01294.1"/>
    <property type="molecule type" value="Genomic_DNA"/>
</dbReference>
<gene>
    <name evidence="1" type="ORF">AZOBR_p1170090</name>
</gene>
<geneLocation type="plasmid" evidence="1 2">
    <name>AZOBR_p1</name>
</geneLocation>
<accession>A0A9P1JWP9</accession>
<dbReference type="Proteomes" id="UP000007319">
    <property type="component" value="Plasmid AZOBR_p1"/>
</dbReference>
<evidence type="ECO:0000313" key="2">
    <source>
        <dbReference type="Proteomes" id="UP000007319"/>
    </source>
</evidence>
<organism evidence="1 2">
    <name type="scientific">Azospirillum baldaniorum</name>
    <dbReference type="NCBI Taxonomy" id="1064539"/>
    <lineage>
        <taxon>Bacteria</taxon>
        <taxon>Pseudomonadati</taxon>
        <taxon>Pseudomonadota</taxon>
        <taxon>Alphaproteobacteria</taxon>
        <taxon>Rhodospirillales</taxon>
        <taxon>Azospirillaceae</taxon>
        <taxon>Azospirillum</taxon>
    </lineage>
</organism>
<sequence length="21" mass="2618">MDLPVKAVSLFMVMRRVPWRW</sequence>
<reference evidence="1 2" key="1">
    <citation type="journal article" date="2011" name="PLoS Genet.">
        <title>Azospirillum genomes reveal transition of bacteria from aquatic to terrestrial environments.</title>
        <authorList>
            <person name="Wisniewski-Dye F."/>
            <person name="Borziak K."/>
            <person name="Khalsa-Moyers G."/>
            <person name="Alexandre G."/>
            <person name="Sukharnikov L.O."/>
            <person name="Wuichet K."/>
            <person name="Hurst G.B."/>
            <person name="McDonald W.H."/>
            <person name="Robertson J.S."/>
            <person name="Barbe V."/>
            <person name="Calteau A."/>
            <person name="Rouy Z."/>
            <person name="Mangenot S."/>
            <person name="Prigent-Combaret C."/>
            <person name="Normand P."/>
            <person name="Boyer M."/>
            <person name="Siguier P."/>
            <person name="Dessaux Y."/>
            <person name="Elmerich C."/>
            <person name="Condemine G."/>
            <person name="Krishnen G."/>
            <person name="Kennedy I."/>
            <person name="Paterson A.H."/>
            <person name="Gonzalez V."/>
            <person name="Mavingui P."/>
            <person name="Zhulin I.B."/>
        </authorList>
    </citation>
    <scope>NUCLEOTIDE SEQUENCE [LARGE SCALE GENOMIC DNA]</scope>
    <source>
        <strain evidence="1 2">Sp245</strain>
    </source>
</reference>
<keyword evidence="2" id="KW-1185">Reference proteome</keyword>
<name>A0A9P1JWP9_9PROT</name>
<keyword evidence="1" id="KW-0614">Plasmid</keyword>
<dbReference type="AlphaFoldDB" id="A0A9P1JWP9"/>
<dbReference type="KEGG" id="abs:AZOBR_p1170090"/>
<protein>
    <submittedName>
        <fullName evidence="1">Uncharacterized protein</fullName>
    </submittedName>
</protein>
<proteinExistence type="predicted"/>